<evidence type="ECO:0000256" key="1">
    <source>
        <dbReference type="SAM" id="MobiDB-lite"/>
    </source>
</evidence>
<organism evidence="2 3">
    <name type="scientific">Tachysurus vachellii</name>
    <name type="common">Darkbarbel catfish</name>
    <name type="synonym">Pelteobagrus vachellii</name>
    <dbReference type="NCBI Taxonomy" id="175792"/>
    <lineage>
        <taxon>Eukaryota</taxon>
        <taxon>Metazoa</taxon>
        <taxon>Chordata</taxon>
        <taxon>Craniata</taxon>
        <taxon>Vertebrata</taxon>
        <taxon>Euteleostomi</taxon>
        <taxon>Actinopterygii</taxon>
        <taxon>Neopterygii</taxon>
        <taxon>Teleostei</taxon>
        <taxon>Ostariophysi</taxon>
        <taxon>Siluriformes</taxon>
        <taxon>Bagridae</taxon>
        <taxon>Tachysurus</taxon>
    </lineage>
</organism>
<reference evidence="2" key="1">
    <citation type="submission" date="2023-08" db="EMBL/GenBank/DDBJ databases">
        <title>Pelteobagrus vachellii genome.</title>
        <authorList>
            <person name="Liu H."/>
        </authorList>
    </citation>
    <scope>NUCLEOTIDE SEQUENCE</scope>
    <source>
        <strain evidence="2">PRFRI_2022a</strain>
        <tissue evidence="2">Muscle</tissue>
    </source>
</reference>
<accession>A0AA88NXK8</accession>
<proteinExistence type="predicted"/>
<name>A0AA88NXK8_TACVA</name>
<dbReference type="AlphaFoldDB" id="A0AA88NXK8"/>
<dbReference type="EMBL" id="JAVHJS010000001">
    <property type="protein sequence ID" value="KAK2869468.1"/>
    <property type="molecule type" value="Genomic_DNA"/>
</dbReference>
<gene>
    <name evidence="2" type="ORF">Q7C36_001339</name>
</gene>
<feature type="compositionally biased region" description="Basic residues" evidence="1">
    <location>
        <begin position="26"/>
        <end position="51"/>
    </location>
</feature>
<comment type="caution">
    <text evidence="2">The sequence shown here is derived from an EMBL/GenBank/DDBJ whole genome shotgun (WGS) entry which is preliminary data.</text>
</comment>
<sequence>MRARIADTPRDAKNARNESRNEMNARRRVRARGRSHRVASSPRARRGRRGYVRKDDFTRQRRRDGPIGAGGVCSAL</sequence>
<protein>
    <submittedName>
        <fullName evidence="2">Uncharacterized protein</fullName>
    </submittedName>
</protein>
<dbReference type="Proteomes" id="UP001187315">
    <property type="component" value="Unassembled WGS sequence"/>
</dbReference>
<feature type="compositionally biased region" description="Basic and acidic residues" evidence="1">
    <location>
        <begin position="1"/>
        <end position="25"/>
    </location>
</feature>
<feature type="compositionally biased region" description="Basic and acidic residues" evidence="1">
    <location>
        <begin position="52"/>
        <end position="65"/>
    </location>
</feature>
<keyword evidence="3" id="KW-1185">Reference proteome</keyword>
<evidence type="ECO:0000313" key="2">
    <source>
        <dbReference type="EMBL" id="KAK2869468.1"/>
    </source>
</evidence>
<feature type="region of interest" description="Disordered" evidence="1">
    <location>
        <begin position="1"/>
        <end position="76"/>
    </location>
</feature>
<feature type="compositionally biased region" description="Gly residues" evidence="1">
    <location>
        <begin position="67"/>
        <end position="76"/>
    </location>
</feature>
<evidence type="ECO:0000313" key="3">
    <source>
        <dbReference type="Proteomes" id="UP001187315"/>
    </source>
</evidence>